<dbReference type="EMBL" id="JABSTV010001252">
    <property type="protein sequence ID" value="KAH7948188.1"/>
    <property type="molecule type" value="Genomic_DNA"/>
</dbReference>
<sequence>MREIAFVEPIESSYICLFCRRVPGSARQLPCFHIVCDGCRERAIVDHEEQYLRNGNNSALFRLHALCPLDFTAFDETHLDVQPVSLDRVQEQLVFCLQARFGCKYKDKLRNLKRHYYYDCRFGPNSCHRYGSTEIPELDLPEPREMIEMVEDSEHL</sequence>
<dbReference type="AlphaFoldDB" id="A0A9D4PPZ0"/>
<comment type="caution">
    <text evidence="1">The sequence shown here is derived from an EMBL/GenBank/DDBJ whole genome shotgun (WGS) entry which is preliminary data.</text>
</comment>
<evidence type="ECO:0008006" key="3">
    <source>
        <dbReference type="Google" id="ProtNLM"/>
    </source>
</evidence>
<reference evidence="1" key="1">
    <citation type="journal article" date="2020" name="Cell">
        <title>Large-Scale Comparative Analyses of Tick Genomes Elucidate Their Genetic Diversity and Vector Capacities.</title>
        <authorList>
            <consortium name="Tick Genome and Microbiome Consortium (TIGMIC)"/>
            <person name="Jia N."/>
            <person name="Wang J."/>
            <person name="Shi W."/>
            <person name="Du L."/>
            <person name="Sun Y."/>
            <person name="Zhan W."/>
            <person name="Jiang J.F."/>
            <person name="Wang Q."/>
            <person name="Zhang B."/>
            <person name="Ji P."/>
            <person name="Bell-Sakyi L."/>
            <person name="Cui X.M."/>
            <person name="Yuan T.T."/>
            <person name="Jiang B.G."/>
            <person name="Yang W.F."/>
            <person name="Lam T.T."/>
            <person name="Chang Q.C."/>
            <person name="Ding S.J."/>
            <person name="Wang X.J."/>
            <person name="Zhu J.G."/>
            <person name="Ruan X.D."/>
            <person name="Zhao L."/>
            <person name="Wei J.T."/>
            <person name="Ye R.Z."/>
            <person name="Que T.C."/>
            <person name="Du C.H."/>
            <person name="Zhou Y.H."/>
            <person name="Cheng J.X."/>
            <person name="Dai P.F."/>
            <person name="Guo W.B."/>
            <person name="Han X.H."/>
            <person name="Huang E.J."/>
            <person name="Li L.F."/>
            <person name="Wei W."/>
            <person name="Gao Y.C."/>
            <person name="Liu J.Z."/>
            <person name="Shao H.Z."/>
            <person name="Wang X."/>
            <person name="Wang C.C."/>
            <person name="Yang T.C."/>
            <person name="Huo Q.B."/>
            <person name="Li W."/>
            <person name="Chen H.Y."/>
            <person name="Chen S.E."/>
            <person name="Zhou L.G."/>
            <person name="Ni X.B."/>
            <person name="Tian J.H."/>
            <person name="Sheng Y."/>
            <person name="Liu T."/>
            <person name="Pan Y.S."/>
            <person name="Xia L.Y."/>
            <person name="Li J."/>
            <person name="Zhao F."/>
            <person name="Cao W.C."/>
        </authorList>
    </citation>
    <scope>NUCLEOTIDE SEQUENCE</scope>
    <source>
        <strain evidence="1">Rsan-2018</strain>
    </source>
</reference>
<name>A0A9D4PPZ0_RHISA</name>
<dbReference type="Gene3D" id="3.30.40.10">
    <property type="entry name" value="Zinc/RING finger domain, C3HC4 (zinc finger)"/>
    <property type="match status" value="1"/>
</dbReference>
<dbReference type="Proteomes" id="UP000821837">
    <property type="component" value="Chromosome 6"/>
</dbReference>
<evidence type="ECO:0000313" key="1">
    <source>
        <dbReference type="EMBL" id="KAH7948188.1"/>
    </source>
</evidence>
<organism evidence="1 2">
    <name type="scientific">Rhipicephalus sanguineus</name>
    <name type="common">Brown dog tick</name>
    <name type="synonym">Ixodes sanguineus</name>
    <dbReference type="NCBI Taxonomy" id="34632"/>
    <lineage>
        <taxon>Eukaryota</taxon>
        <taxon>Metazoa</taxon>
        <taxon>Ecdysozoa</taxon>
        <taxon>Arthropoda</taxon>
        <taxon>Chelicerata</taxon>
        <taxon>Arachnida</taxon>
        <taxon>Acari</taxon>
        <taxon>Parasitiformes</taxon>
        <taxon>Ixodida</taxon>
        <taxon>Ixodoidea</taxon>
        <taxon>Ixodidae</taxon>
        <taxon>Rhipicephalinae</taxon>
        <taxon>Rhipicephalus</taxon>
        <taxon>Rhipicephalus</taxon>
    </lineage>
</organism>
<dbReference type="InterPro" id="IPR013083">
    <property type="entry name" value="Znf_RING/FYVE/PHD"/>
</dbReference>
<accession>A0A9D4PPZ0</accession>
<evidence type="ECO:0000313" key="2">
    <source>
        <dbReference type="Proteomes" id="UP000821837"/>
    </source>
</evidence>
<reference evidence="1" key="2">
    <citation type="submission" date="2021-09" db="EMBL/GenBank/DDBJ databases">
        <authorList>
            <person name="Jia N."/>
            <person name="Wang J."/>
            <person name="Shi W."/>
            <person name="Du L."/>
            <person name="Sun Y."/>
            <person name="Zhan W."/>
            <person name="Jiang J."/>
            <person name="Wang Q."/>
            <person name="Zhang B."/>
            <person name="Ji P."/>
            <person name="Sakyi L.B."/>
            <person name="Cui X."/>
            <person name="Yuan T."/>
            <person name="Jiang B."/>
            <person name="Yang W."/>
            <person name="Lam T.T.-Y."/>
            <person name="Chang Q."/>
            <person name="Ding S."/>
            <person name="Wang X."/>
            <person name="Zhu J."/>
            <person name="Ruan X."/>
            <person name="Zhao L."/>
            <person name="Wei J."/>
            <person name="Que T."/>
            <person name="Du C."/>
            <person name="Cheng J."/>
            <person name="Dai P."/>
            <person name="Han X."/>
            <person name="Huang E."/>
            <person name="Gao Y."/>
            <person name="Liu J."/>
            <person name="Shao H."/>
            <person name="Ye R."/>
            <person name="Li L."/>
            <person name="Wei W."/>
            <person name="Wang X."/>
            <person name="Wang C."/>
            <person name="Huo Q."/>
            <person name="Li W."/>
            <person name="Guo W."/>
            <person name="Chen H."/>
            <person name="Chen S."/>
            <person name="Zhou L."/>
            <person name="Zhou L."/>
            <person name="Ni X."/>
            <person name="Tian J."/>
            <person name="Zhou Y."/>
            <person name="Sheng Y."/>
            <person name="Liu T."/>
            <person name="Pan Y."/>
            <person name="Xia L."/>
            <person name="Li J."/>
            <person name="Zhao F."/>
            <person name="Cao W."/>
        </authorList>
    </citation>
    <scope>NUCLEOTIDE SEQUENCE</scope>
    <source>
        <strain evidence="1">Rsan-2018</strain>
        <tissue evidence="1">Larvae</tissue>
    </source>
</reference>
<dbReference type="SUPFAM" id="SSF57850">
    <property type="entry name" value="RING/U-box"/>
    <property type="match status" value="1"/>
</dbReference>
<keyword evidence="2" id="KW-1185">Reference proteome</keyword>
<proteinExistence type="predicted"/>
<gene>
    <name evidence="1" type="ORF">HPB52_019192</name>
</gene>
<protein>
    <recommendedName>
        <fullName evidence="3">RING-type domain-containing protein</fullName>
    </recommendedName>
</protein>